<dbReference type="Proteomes" id="UP001295462">
    <property type="component" value="Unassembled WGS sequence"/>
</dbReference>
<sequence>MIEKTVESYRQYLSEKGELDSYLKGAINATKETWCDHIKCALRETGNKSDSSDVRAIILNGEYQELVAKYRSLSNFDLDVLSSLENMAGYDHEYLLSIFSGVFLDEAVIVKNDGKIETINVVGM</sequence>
<evidence type="ECO:0000313" key="2">
    <source>
        <dbReference type="Proteomes" id="UP001295462"/>
    </source>
</evidence>
<accession>A0AAU9QR02</accession>
<dbReference type="EMBL" id="CAKMUD010000094">
    <property type="protein sequence ID" value="CAH1599266.1"/>
    <property type="molecule type" value="Genomic_DNA"/>
</dbReference>
<reference evidence="1" key="1">
    <citation type="submission" date="2022-01" db="EMBL/GenBank/DDBJ databases">
        <authorList>
            <person name="Lagorce A."/>
        </authorList>
    </citation>
    <scope>NUCLEOTIDE SEQUENCE</scope>
    <source>
        <strain evidence="1">Th15_F1_A12</strain>
    </source>
</reference>
<protein>
    <submittedName>
        <fullName evidence="1">Uncharacterized protein</fullName>
    </submittedName>
</protein>
<comment type="caution">
    <text evidence="1">The sequence shown here is derived from an EMBL/GenBank/DDBJ whole genome shotgun (WGS) entry which is preliminary data.</text>
</comment>
<name>A0AAU9QR02_9VIBR</name>
<evidence type="ECO:0000313" key="1">
    <source>
        <dbReference type="EMBL" id="CAH1599266.1"/>
    </source>
</evidence>
<dbReference type="RefSeq" id="WP_409589274.1">
    <property type="nucleotide sequence ID" value="NZ_CAKMTZ010000082.1"/>
</dbReference>
<gene>
    <name evidence="1" type="ORF">THF1A12_40080</name>
</gene>
<dbReference type="AlphaFoldDB" id="A0AAU9QR02"/>
<proteinExistence type="predicted"/>
<organism evidence="1 2">
    <name type="scientific">Vibrio jasicida</name>
    <dbReference type="NCBI Taxonomy" id="766224"/>
    <lineage>
        <taxon>Bacteria</taxon>
        <taxon>Pseudomonadati</taxon>
        <taxon>Pseudomonadota</taxon>
        <taxon>Gammaproteobacteria</taxon>
        <taxon>Vibrionales</taxon>
        <taxon>Vibrionaceae</taxon>
        <taxon>Vibrio</taxon>
    </lineage>
</organism>